<keyword evidence="2" id="KW-1185">Reference proteome</keyword>
<accession>A0AAF0CWR0</accession>
<sequence>MKSLPKISIIFLSALCLGGIYYHQEIKSSLERFSYKLNPASGIDYIDNETKFNDVLHHIVEGSKGLIISILYDQTSQTFTVTISDEVVFLSDLRKNKLITWLQPKLKEAFENSTFSTDKLSSPVIAKVSLIYENTAIFCRTTNLDHDIILSKN</sequence>
<protein>
    <submittedName>
        <fullName evidence="1">Uncharacterized protein</fullName>
    </submittedName>
</protein>
<reference evidence="1" key="1">
    <citation type="submission" date="2022-10" db="EMBL/GenBank/DDBJ databases">
        <title>Vagococcus sp. isolated from poultry meat.</title>
        <authorList>
            <person name="Johansson P."/>
            <person name="Bjorkroth J."/>
        </authorList>
    </citation>
    <scope>NUCLEOTIDE SEQUENCE</scope>
    <source>
        <strain evidence="1">STAA11</strain>
    </source>
</reference>
<evidence type="ECO:0000313" key="2">
    <source>
        <dbReference type="Proteomes" id="UP001179647"/>
    </source>
</evidence>
<gene>
    <name evidence="1" type="ORF">OL234_05095</name>
</gene>
<dbReference type="AlphaFoldDB" id="A0AAF0CWR0"/>
<dbReference type="EMBL" id="CP110232">
    <property type="protein sequence ID" value="WEG74277.1"/>
    <property type="molecule type" value="Genomic_DNA"/>
</dbReference>
<organism evidence="1 2">
    <name type="scientific">Vagococcus intermedius</name>
    <dbReference type="NCBI Taxonomy" id="2991418"/>
    <lineage>
        <taxon>Bacteria</taxon>
        <taxon>Bacillati</taxon>
        <taxon>Bacillota</taxon>
        <taxon>Bacilli</taxon>
        <taxon>Lactobacillales</taxon>
        <taxon>Enterococcaceae</taxon>
        <taxon>Vagococcus</taxon>
    </lineage>
</organism>
<dbReference type="Proteomes" id="UP001179647">
    <property type="component" value="Chromosome"/>
</dbReference>
<dbReference type="KEGG" id="vie:OL234_05095"/>
<name>A0AAF0CWR0_9ENTE</name>
<evidence type="ECO:0000313" key="1">
    <source>
        <dbReference type="EMBL" id="WEG74277.1"/>
    </source>
</evidence>
<dbReference type="RefSeq" id="WP_275470076.1">
    <property type="nucleotide sequence ID" value="NZ_CP110232.1"/>
</dbReference>
<proteinExistence type="predicted"/>